<sequence>MSLKIKNQLGIFDLQNDFSIEIEDTSPIYNERGSQSVPATLPASRNNLSLITHVHRPDSTYSPAPDARVTVSDGVYNRIGKMNITQASKSGGIVSNIGFDESELYSEWNAVSLRSLSAPVIRPEGGTTGVISLLNSIMNETIVDDALSIFPICVSMPSHTTTVDDTETTTYYPEYINKIAKSENGSYSLQGAARQETFLINNEPVLTSVPEGYAISPFLKVSWILNFIFVRYGYTVLENPFSTHRQLSRLVVLNNMADSIVKGFIDYSDLLPDCTINEFLQALYCRFGMVYFVDGKNKTVNLKFIKDIISTPASLNWSLLKSARPAINYAAAQQLKLSASTNISGPYTNLVATPTADSLDKFLKTFGHVLSSNTAKGYLTYSLWDGFYYVRNNLTGVREARSSDFFPWDKGANISYMEISSIDECLPMKGSYPDDQPVCPAYLLGKVHKYTNISSASVELSEEQNTQTPLCFCFSMPRASTPYPYGSPRCYTPGGEAIAINGHTFDISMTFTGDNGLFSRFWKGFDAILRHSNHTVEVPVHLNPIQLLNIDFSQTINIDGQRLLLDTVRYTLPKLLSRPATVRLRTLRLLIPVGETDLDLDAEQGIQTIEQLYKWAFHNNRENIVELKIRAQVEEWKKAITPPAQWLGVLRKNEVSDQVSDIEIPFTVPTQEDYEAGKEFFIKEINYSFDLYYKVRVPNGQTSQGDIIWKDKEYGGVHYAITYGLSVKAELL</sequence>
<dbReference type="RefSeq" id="WP_032570500.1">
    <property type="nucleotide sequence ID" value="NZ_JGDM01000052.1"/>
</dbReference>
<protein>
    <submittedName>
        <fullName evidence="1">Uncharacterized protein</fullName>
    </submittedName>
</protein>
<organism evidence="1 2">
    <name type="scientific">Bacteroides fragilis str. 2-F-2 #4</name>
    <dbReference type="NCBI Taxonomy" id="1339280"/>
    <lineage>
        <taxon>Bacteria</taxon>
        <taxon>Pseudomonadati</taxon>
        <taxon>Bacteroidota</taxon>
        <taxon>Bacteroidia</taxon>
        <taxon>Bacteroidales</taxon>
        <taxon>Bacteroidaceae</taxon>
        <taxon>Bacteroides</taxon>
    </lineage>
</organism>
<name>A0A015YDV3_BACFG</name>
<dbReference type="AlphaFoldDB" id="A0A015YDV3"/>
<reference evidence="1 2" key="1">
    <citation type="submission" date="2014-02" db="EMBL/GenBank/DDBJ databases">
        <authorList>
            <person name="Sears C."/>
            <person name="Carroll K."/>
            <person name="Sack B.R."/>
            <person name="Qadri F."/>
            <person name="Myers L.L."/>
            <person name="Chung G.-T."/>
            <person name="Escheverria P."/>
            <person name="Fraser C.M."/>
            <person name="Sadzewicz L."/>
            <person name="Shefchek K.A."/>
            <person name="Tallon L."/>
            <person name="Das S.P."/>
            <person name="Daugherty S."/>
            <person name="Mongodin E.F."/>
        </authorList>
    </citation>
    <scope>NUCLEOTIDE SEQUENCE [LARGE SCALE GENOMIC DNA]</scope>
    <source>
        <strain evidence="1 2">2-F-2 #4</strain>
    </source>
</reference>
<comment type="caution">
    <text evidence="1">The sequence shown here is derived from an EMBL/GenBank/DDBJ whole genome shotgun (WGS) entry which is preliminary data.</text>
</comment>
<dbReference type="EMBL" id="JGDM01000052">
    <property type="protein sequence ID" value="EXZ44620.1"/>
    <property type="molecule type" value="Genomic_DNA"/>
</dbReference>
<accession>A0A015YDV3</accession>
<evidence type="ECO:0000313" key="2">
    <source>
        <dbReference type="Proteomes" id="UP000022272"/>
    </source>
</evidence>
<evidence type="ECO:0000313" key="1">
    <source>
        <dbReference type="EMBL" id="EXZ44620.1"/>
    </source>
</evidence>
<gene>
    <name evidence="1" type="ORF">M076_2184</name>
</gene>
<proteinExistence type="predicted"/>
<dbReference type="PATRIC" id="fig|1339280.3.peg.2097"/>
<dbReference type="Proteomes" id="UP000022272">
    <property type="component" value="Unassembled WGS sequence"/>
</dbReference>